<evidence type="ECO:0000313" key="3">
    <source>
        <dbReference type="Proteomes" id="UP000188836"/>
    </source>
</evidence>
<feature type="signal peptide" evidence="1">
    <location>
        <begin position="1"/>
        <end position="23"/>
    </location>
</feature>
<keyword evidence="3" id="KW-1185">Reference proteome</keyword>
<feature type="chain" id="PRO_5012166079" evidence="1">
    <location>
        <begin position="24"/>
        <end position="311"/>
    </location>
</feature>
<sequence>MHFIGVSALFAATLLLATGIAGADDRLPVDYNFFSGVPAELADPGGSLPGSNDWNCRPSVAHANPVVLLHGTGGGGQTNWGVYVPQLANEGYCVYTLTYGAYENLPWPISAVGGMRPIQQSAVEVSAFVDRVLAATGASKVDIVGHSQGTIVPNYYAKFLGGADKIDKHVSLAPAYRGSNVAAAGDIMAYLRALSAEDVPEAVIGSLCQACTQMVSGSRFLTMLNSEGVLVPGITYTNIMTRYDEVVVPYVSGYVEAPNATNIVVQDGCAQDYSEHAGIAGSPRAAAFVLNALDPEHPRPVPCEFVPPFTG</sequence>
<dbReference type="RefSeq" id="WP_077120938.1">
    <property type="nucleotide sequence ID" value="NZ_LOKT01000003.1"/>
</dbReference>
<dbReference type="InterPro" id="IPR029058">
    <property type="entry name" value="AB_hydrolase_fold"/>
</dbReference>
<dbReference type="AlphaFoldDB" id="A0A1V2TA64"/>
<dbReference type="GO" id="GO:0016298">
    <property type="term" value="F:lipase activity"/>
    <property type="evidence" value="ECO:0007669"/>
    <property type="project" value="TreeGrafter"/>
</dbReference>
<dbReference type="PANTHER" id="PTHR32015">
    <property type="entry name" value="FASTING INDUCED LIPASE"/>
    <property type="match status" value="1"/>
</dbReference>
<dbReference type="PANTHER" id="PTHR32015:SF1">
    <property type="entry name" value="LIPASE"/>
    <property type="match status" value="1"/>
</dbReference>
<comment type="caution">
    <text evidence="2">The sequence shown here is derived from an EMBL/GenBank/DDBJ whole genome shotgun (WGS) entry which is preliminary data.</text>
</comment>
<evidence type="ECO:0000256" key="1">
    <source>
        <dbReference type="SAM" id="SignalP"/>
    </source>
</evidence>
<accession>A0A1V2TA64</accession>
<reference evidence="2 3" key="1">
    <citation type="journal article" date="2016" name="Antonie Van Leeuwenhoek">
        <title>Nocardia donostiensis sp. nov., isolated from human respiratory specimens.</title>
        <authorList>
            <person name="Ercibengoa M."/>
            <person name="Bell M."/>
            <person name="Marimon J.M."/>
            <person name="Humrighouse B."/>
            <person name="Klenk H.P."/>
            <person name="Potter G."/>
            <person name="Perez-Trallero E."/>
        </authorList>
    </citation>
    <scope>NUCLEOTIDE SEQUENCE [LARGE SCALE GENOMIC DNA]</scope>
    <source>
        <strain evidence="2 3">X1655</strain>
    </source>
</reference>
<dbReference type="Proteomes" id="UP000188836">
    <property type="component" value="Unassembled WGS sequence"/>
</dbReference>
<dbReference type="SUPFAM" id="SSF53474">
    <property type="entry name" value="alpha/beta-Hydrolases"/>
    <property type="match status" value="1"/>
</dbReference>
<gene>
    <name evidence="2" type="ORF">B0T46_23150</name>
</gene>
<dbReference type="Pfam" id="PF01674">
    <property type="entry name" value="Lipase_2"/>
    <property type="match status" value="1"/>
</dbReference>
<name>A0A1V2TA64_9NOCA</name>
<proteinExistence type="predicted"/>
<protein>
    <submittedName>
        <fullName evidence="2">Lipase</fullName>
    </submittedName>
</protein>
<keyword evidence="1" id="KW-0732">Signal</keyword>
<dbReference type="OrthoDB" id="8871309at2"/>
<dbReference type="EMBL" id="MUMY01000025">
    <property type="protein sequence ID" value="ONM46402.1"/>
    <property type="molecule type" value="Genomic_DNA"/>
</dbReference>
<evidence type="ECO:0000313" key="2">
    <source>
        <dbReference type="EMBL" id="ONM46402.1"/>
    </source>
</evidence>
<dbReference type="Gene3D" id="3.40.50.1820">
    <property type="entry name" value="alpha/beta hydrolase"/>
    <property type="match status" value="1"/>
</dbReference>
<dbReference type="GO" id="GO:0016042">
    <property type="term" value="P:lipid catabolic process"/>
    <property type="evidence" value="ECO:0007669"/>
    <property type="project" value="InterPro"/>
</dbReference>
<dbReference type="STRING" id="1538463.B0T36_05970"/>
<organism evidence="2 3">
    <name type="scientific">Nocardia donostiensis</name>
    <dbReference type="NCBI Taxonomy" id="1538463"/>
    <lineage>
        <taxon>Bacteria</taxon>
        <taxon>Bacillati</taxon>
        <taxon>Actinomycetota</taxon>
        <taxon>Actinomycetes</taxon>
        <taxon>Mycobacteriales</taxon>
        <taxon>Nocardiaceae</taxon>
        <taxon>Nocardia</taxon>
    </lineage>
</organism>
<dbReference type="InterPro" id="IPR002918">
    <property type="entry name" value="Lipase_EstA/Esterase_EstB"/>
</dbReference>